<organism evidence="2 3">
    <name type="scientific">Friedmanniomyces simplex</name>
    <dbReference type="NCBI Taxonomy" id="329884"/>
    <lineage>
        <taxon>Eukaryota</taxon>
        <taxon>Fungi</taxon>
        <taxon>Dikarya</taxon>
        <taxon>Ascomycota</taxon>
        <taxon>Pezizomycotina</taxon>
        <taxon>Dothideomycetes</taxon>
        <taxon>Dothideomycetidae</taxon>
        <taxon>Mycosphaerellales</taxon>
        <taxon>Teratosphaeriaceae</taxon>
        <taxon>Friedmanniomyces</taxon>
    </lineage>
</organism>
<dbReference type="OrthoDB" id="10449173at2759"/>
<comment type="caution">
    <text evidence="2">The sequence shown here is derived from an EMBL/GenBank/DDBJ whole genome shotgun (WGS) entry which is preliminary data.</text>
</comment>
<evidence type="ECO:0000313" key="3">
    <source>
        <dbReference type="Proteomes" id="UP000309340"/>
    </source>
</evidence>
<name>A0A4U0WID3_9PEZI</name>
<dbReference type="AlphaFoldDB" id="A0A4U0WID3"/>
<evidence type="ECO:0000256" key="1">
    <source>
        <dbReference type="SAM" id="Coils"/>
    </source>
</evidence>
<keyword evidence="3" id="KW-1185">Reference proteome</keyword>
<sequence>MILRERLTELTKQLAESEEQRVTLVHKMNETESELTRIRDENDTLKRVVSEMNLDSYVRRADPMEVDTEAAMENSEMESTEGACLQVCMHMRGECYQ</sequence>
<feature type="coiled-coil region" evidence="1">
    <location>
        <begin position="7"/>
        <end position="48"/>
    </location>
</feature>
<dbReference type="Proteomes" id="UP000309340">
    <property type="component" value="Unassembled WGS sequence"/>
</dbReference>
<keyword evidence="1" id="KW-0175">Coiled coil</keyword>
<evidence type="ECO:0000313" key="2">
    <source>
        <dbReference type="EMBL" id="TKA62397.1"/>
    </source>
</evidence>
<accession>A0A4U0WID3</accession>
<reference evidence="2 3" key="1">
    <citation type="submission" date="2017-03" db="EMBL/GenBank/DDBJ databases">
        <title>Genomes of endolithic fungi from Antarctica.</title>
        <authorList>
            <person name="Coleine C."/>
            <person name="Masonjones S."/>
            <person name="Stajich J.E."/>
        </authorList>
    </citation>
    <scope>NUCLEOTIDE SEQUENCE [LARGE SCALE GENOMIC DNA]</scope>
    <source>
        <strain evidence="2 3">CCFEE 5184</strain>
    </source>
</reference>
<proteinExistence type="predicted"/>
<protein>
    <submittedName>
        <fullName evidence="2">Uncharacterized protein</fullName>
    </submittedName>
</protein>
<dbReference type="EMBL" id="NAJQ01001080">
    <property type="protein sequence ID" value="TKA62397.1"/>
    <property type="molecule type" value="Genomic_DNA"/>
</dbReference>
<gene>
    <name evidence="2" type="ORF">B0A55_12597</name>
</gene>